<dbReference type="EMBL" id="CABVGP010000003">
    <property type="protein sequence ID" value="VVJ22650.1"/>
    <property type="molecule type" value="Genomic_DNA"/>
</dbReference>
<evidence type="ECO:0000313" key="2">
    <source>
        <dbReference type="EMBL" id="VVJ22650.1"/>
    </source>
</evidence>
<dbReference type="PROSITE" id="PS50943">
    <property type="entry name" value="HTH_CROC1"/>
    <property type="match status" value="1"/>
</dbReference>
<dbReference type="SUPFAM" id="SSF47413">
    <property type="entry name" value="lambda repressor-like DNA-binding domains"/>
    <property type="match status" value="1"/>
</dbReference>
<dbReference type="RefSeq" id="WP_155547623.1">
    <property type="nucleotide sequence ID" value="NZ_CABVGP010000003.1"/>
</dbReference>
<dbReference type="CDD" id="cd00093">
    <property type="entry name" value="HTH_XRE"/>
    <property type="match status" value="1"/>
</dbReference>
<organism evidence="2 3">
    <name type="scientific">Amycolatopsis camponoti</name>
    <dbReference type="NCBI Taxonomy" id="2606593"/>
    <lineage>
        <taxon>Bacteria</taxon>
        <taxon>Bacillati</taxon>
        <taxon>Actinomycetota</taxon>
        <taxon>Actinomycetes</taxon>
        <taxon>Pseudonocardiales</taxon>
        <taxon>Pseudonocardiaceae</taxon>
        <taxon>Amycolatopsis</taxon>
    </lineage>
</organism>
<dbReference type="Gene3D" id="1.10.260.40">
    <property type="entry name" value="lambda repressor-like DNA-binding domains"/>
    <property type="match status" value="1"/>
</dbReference>
<dbReference type="InterPro" id="IPR010982">
    <property type="entry name" value="Lambda_DNA-bd_dom_sf"/>
</dbReference>
<gene>
    <name evidence="2" type="ORF">AA23TX_07567</name>
</gene>
<evidence type="ECO:0000259" key="1">
    <source>
        <dbReference type="PROSITE" id="PS50943"/>
    </source>
</evidence>
<reference evidence="2 3" key="1">
    <citation type="submission" date="2019-09" db="EMBL/GenBank/DDBJ databases">
        <authorList>
            <person name="Leyn A S."/>
        </authorList>
    </citation>
    <scope>NUCLEOTIDE SEQUENCE [LARGE SCALE GENOMIC DNA]</scope>
    <source>
        <strain evidence="2">AA231_1</strain>
    </source>
</reference>
<protein>
    <recommendedName>
        <fullName evidence="1">HTH cro/C1-type domain-containing protein</fullName>
    </recommendedName>
</protein>
<name>A0A6I8M4S2_9PSEU</name>
<sequence length="431" mass="45776">MPGDTALGAVLRQLRVTRNLTQGFVARRAGCDQSLLSKIESGLRALPRWLAIALDEVYLTGSMVTDLLHNGDVTSHLTGGRVSPDGLVLVQLPGGGPPMAVSRRQLLATVGVGLLGSSAAIALEQTVSALTPTQGLLADYTAAFEGYQIAVRTMAPTRLIDAMAGRAVVLDLLRRRTSGALRRAFLALQGRYAESLSWLNEEAGRTEDALFWLDRAGEWAQIGGWNGLAGYTYVRRSMLVLTAADDSGRAIELAETALAMPGVPARIRGLAAKQAAFGHAIAHNADASARALDTAMELLAAGHDESAGELGQRSVPGDDLYAIFQATCAVHLGRGEQAIDVLQPRLSRLSAASPRTAAITTGKLAHAYANVGLPTQAAQLAMNALEQAKAIESQSTSREIRRALVPLQQWHRRDDVAELLHRMPLGAVKLV</sequence>
<proteinExistence type="predicted"/>
<dbReference type="Pfam" id="PF13560">
    <property type="entry name" value="HTH_31"/>
    <property type="match status" value="1"/>
</dbReference>
<dbReference type="SMART" id="SM00530">
    <property type="entry name" value="HTH_XRE"/>
    <property type="match status" value="1"/>
</dbReference>
<keyword evidence="3" id="KW-1185">Reference proteome</keyword>
<feature type="domain" description="HTH cro/C1-type" evidence="1">
    <location>
        <begin position="11"/>
        <end position="44"/>
    </location>
</feature>
<dbReference type="InterPro" id="IPR001387">
    <property type="entry name" value="Cro/C1-type_HTH"/>
</dbReference>
<evidence type="ECO:0000313" key="3">
    <source>
        <dbReference type="Proteomes" id="UP000399805"/>
    </source>
</evidence>
<dbReference type="Proteomes" id="UP000399805">
    <property type="component" value="Unassembled WGS sequence"/>
</dbReference>
<dbReference type="AlphaFoldDB" id="A0A6I8M4S2"/>
<dbReference type="GO" id="GO:0003677">
    <property type="term" value="F:DNA binding"/>
    <property type="evidence" value="ECO:0007669"/>
    <property type="project" value="InterPro"/>
</dbReference>
<accession>A0A6I8M4S2</accession>